<dbReference type="RefSeq" id="XP_002666930.3">
    <property type="nucleotide sequence ID" value="XM_002666884.8"/>
</dbReference>
<dbReference type="Pfam" id="PF24548">
    <property type="entry name" value="EF_EFCAB10_C"/>
    <property type="match status" value="1"/>
</dbReference>
<sequence>MSSPREREAAEYIKKHEIVDLMDNLTSMLFFYRPDRPRKFLIDQLEKLKISKDHQGNTPCLLNVSNLDALFGILDPSNQGCITYGQYKEVLKTIGIKNFSAFPDGASENKISQETFIREVISLILCLGQTACKMCKNIQAVEELNNY</sequence>
<dbReference type="Proteomes" id="UP000000437">
    <property type="component" value="Chromosome 25"/>
</dbReference>
<dbReference type="GeneID" id="794890"/>
<dbReference type="InterPro" id="IPR011992">
    <property type="entry name" value="EF-hand-dom_pair"/>
</dbReference>
<dbReference type="PANTHER" id="PTHR21847:SF1">
    <property type="entry name" value="EF-HAND CALCIUM-BINDING DOMAIN-CONTAINING PROTEIN 10"/>
    <property type="match status" value="1"/>
</dbReference>
<accession>A0A8M1RI62</accession>
<name>A0A8M1RI62_DANRE</name>
<dbReference type="ZFIN" id="ZDB-GENE-041111-13">
    <property type="gene designation" value="si:dkey-42p14.3"/>
</dbReference>
<evidence type="ECO:0000313" key="3">
    <source>
        <dbReference type="ZFIN" id="ZDB-GENE-041111-13"/>
    </source>
</evidence>
<dbReference type="InterPro" id="IPR039879">
    <property type="entry name" value="EFC10"/>
</dbReference>
<dbReference type="PANTHER" id="PTHR21847">
    <property type="entry name" value="EF-HAND CALCIUM-BINDING DOMAIN-CONTAINING PROTEIN 10"/>
    <property type="match status" value="1"/>
</dbReference>
<keyword evidence="1" id="KW-1185">Reference proteome</keyword>
<dbReference type="InterPro" id="IPR056587">
    <property type="entry name" value="EF_EFCAB10_C"/>
</dbReference>
<dbReference type="GO" id="GO:0005509">
    <property type="term" value="F:calcium ion binding"/>
    <property type="evidence" value="ECO:0007669"/>
    <property type="project" value="InterPro"/>
</dbReference>
<evidence type="ECO:0000313" key="1">
    <source>
        <dbReference type="Proteomes" id="UP000000437"/>
    </source>
</evidence>
<dbReference type="InterPro" id="IPR002048">
    <property type="entry name" value="EF_hand_dom"/>
</dbReference>
<protein>
    <submittedName>
        <fullName evidence="2">EF-hand calcium-binding domain-containing protein 10 isoform X1</fullName>
    </submittedName>
</protein>
<proteinExistence type="predicted"/>
<dbReference type="OrthoDB" id="10260455at2759"/>
<dbReference type="AGR" id="ZFIN:ZDB-GENE-041111-13"/>
<dbReference type="SUPFAM" id="SSF47473">
    <property type="entry name" value="EF-hand"/>
    <property type="match status" value="1"/>
</dbReference>
<organism evidence="1 2">
    <name type="scientific">Danio rerio</name>
    <name type="common">Zebrafish</name>
    <name type="synonym">Brachydanio rerio</name>
    <dbReference type="NCBI Taxonomy" id="7955"/>
    <lineage>
        <taxon>Eukaryota</taxon>
        <taxon>Metazoa</taxon>
        <taxon>Chordata</taxon>
        <taxon>Craniata</taxon>
        <taxon>Vertebrata</taxon>
        <taxon>Euteleostomi</taxon>
        <taxon>Actinopterygii</taxon>
        <taxon>Neopterygii</taxon>
        <taxon>Teleostei</taxon>
        <taxon>Ostariophysi</taxon>
        <taxon>Cypriniformes</taxon>
        <taxon>Danionidae</taxon>
        <taxon>Danioninae</taxon>
        <taxon>Danio</taxon>
    </lineage>
</organism>
<evidence type="ECO:0000313" key="2">
    <source>
        <dbReference type="RefSeq" id="XP_002666930.3"/>
    </source>
</evidence>
<reference evidence="2" key="1">
    <citation type="submission" date="2025-08" db="UniProtKB">
        <authorList>
            <consortium name="RefSeq"/>
        </authorList>
    </citation>
    <scope>IDENTIFICATION</scope>
    <source>
        <strain evidence="2">Tuebingen</strain>
        <tissue evidence="2">Fibroblasts and whole tissue</tissue>
    </source>
</reference>
<dbReference type="PROSITE" id="PS50222">
    <property type="entry name" value="EF_HAND_2"/>
    <property type="match status" value="1"/>
</dbReference>
<dbReference type="SUPFAM" id="SSF47391">
    <property type="entry name" value="Dimerization-anchoring domain of cAMP-dependent PK regulatory subunit"/>
    <property type="match status" value="1"/>
</dbReference>
<dbReference type="InterPro" id="IPR049760">
    <property type="entry name" value="DD_EFCAB10"/>
</dbReference>
<dbReference type="AlphaFoldDB" id="A0A8M1RI62"/>
<dbReference type="Gene3D" id="1.20.890.10">
    <property type="entry name" value="cAMP-dependent protein kinase regulatory subunit, dimerization-anchoring domain"/>
    <property type="match status" value="1"/>
</dbReference>
<dbReference type="CDD" id="cd22976">
    <property type="entry name" value="DD_EFCAB10"/>
    <property type="match status" value="1"/>
</dbReference>
<gene>
    <name evidence="2 3" type="primary">si:dkey-42p14.3</name>
</gene>
<dbReference type="FunCoup" id="A0A8M1RI62">
    <property type="interactions" value="2"/>
</dbReference>